<dbReference type="GO" id="GO:0005524">
    <property type="term" value="F:ATP binding"/>
    <property type="evidence" value="ECO:0007669"/>
    <property type="project" value="InterPro"/>
</dbReference>
<evidence type="ECO:0000259" key="1">
    <source>
        <dbReference type="PROSITE" id="PS50011"/>
    </source>
</evidence>
<accession>A0A8H5Z6E2</accession>
<keyword evidence="2" id="KW-0418">Kinase</keyword>
<dbReference type="InterPro" id="IPR050122">
    <property type="entry name" value="RTK"/>
</dbReference>
<dbReference type="GO" id="GO:0004714">
    <property type="term" value="F:transmembrane receptor protein tyrosine kinase activity"/>
    <property type="evidence" value="ECO:0007669"/>
    <property type="project" value="TreeGrafter"/>
</dbReference>
<proteinExistence type="predicted"/>
<dbReference type="InterPro" id="IPR000719">
    <property type="entry name" value="Prot_kinase_dom"/>
</dbReference>
<dbReference type="GO" id="GO:0005886">
    <property type="term" value="C:plasma membrane"/>
    <property type="evidence" value="ECO:0007669"/>
    <property type="project" value="TreeGrafter"/>
</dbReference>
<comment type="caution">
    <text evidence="2">The sequence shown here is derived from an EMBL/GenBank/DDBJ whole genome shotgun (WGS) entry which is preliminary data.</text>
</comment>
<dbReference type="SUPFAM" id="SSF56112">
    <property type="entry name" value="Protein kinase-like (PK-like)"/>
    <property type="match status" value="1"/>
</dbReference>
<reference evidence="2 3" key="1">
    <citation type="submission" date="2020-05" db="EMBL/GenBank/DDBJ databases">
        <title>Identification and distribution of gene clusters putatively required for synthesis of sphingolipid metabolism inhibitors in phylogenetically diverse species of the filamentous fungus Fusarium.</title>
        <authorList>
            <person name="Kim H.-S."/>
            <person name="Busman M."/>
            <person name="Brown D.W."/>
            <person name="Divon H."/>
            <person name="Uhlig S."/>
            <person name="Proctor R.H."/>
        </authorList>
    </citation>
    <scope>NUCLEOTIDE SEQUENCE [LARGE SCALE GENOMIC DNA]</scope>
    <source>
        <strain evidence="2 3">NRRL 66235</strain>
    </source>
</reference>
<name>A0A8H5Z6E2_9HYPO</name>
<keyword evidence="2" id="KW-0808">Transferase</keyword>
<organism evidence="2 3">
    <name type="scientific">Fusarium mundagurra</name>
    <dbReference type="NCBI Taxonomy" id="1567541"/>
    <lineage>
        <taxon>Eukaryota</taxon>
        <taxon>Fungi</taxon>
        <taxon>Dikarya</taxon>
        <taxon>Ascomycota</taxon>
        <taxon>Pezizomycotina</taxon>
        <taxon>Sordariomycetes</taxon>
        <taxon>Hypocreomycetidae</taxon>
        <taxon>Hypocreales</taxon>
        <taxon>Nectriaceae</taxon>
        <taxon>Fusarium</taxon>
        <taxon>Fusarium fujikuroi species complex</taxon>
    </lineage>
</organism>
<dbReference type="EMBL" id="JAAOAN010000050">
    <property type="protein sequence ID" value="KAF5723961.1"/>
    <property type="molecule type" value="Genomic_DNA"/>
</dbReference>
<dbReference type="Gene3D" id="1.10.510.10">
    <property type="entry name" value="Transferase(Phosphotransferase) domain 1"/>
    <property type="match status" value="1"/>
</dbReference>
<dbReference type="AlphaFoldDB" id="A0A8H5Z6E2"/>
<feature type="domain" description="Protein kinase" evidence="1">
    <location>
        <begin position="11"/>
        <end position="296"/>
    </location>
</feature>
<dbReference type="InterPro" id="IPR011009">
    <property type="entry name" value="Kinase-like_dom_sf"/>
</dbReference>
<sequence>MGLSPTAIFIKSRVDVLMRTDHSVVYVDKSEPEIVLKAETIWIDGKPYGPPSMVEETSNDLTREHDVYEAISPHRYITKCFGITHDDDGHAIALKLERATKGNLRHIIEEAPEPPSIDRRLEMATIIAESIAHLHSRGVIWGDISTRNILVFSDDTLKICDFASSALSQTYPEFGPHTSRKASAKGIIGCRQQQGSKNDNFGHDLINDHLNPHKLHVATTVPIMIDIFRLPFSELHARAFESLKEIHTFQDITKVSLYLASINICKLVEVDSKCVIADPPEPELQFIAIFTVIEEL</sequence>
<dbReference type="OrthoDB" id="1668230at2759"/>
<dbReference type="Proteomes" id="UP000544331">
    <property type="component" value="Unassembled WGS sequence"/>
</dbReference>
<dbReference type="PANTHER" id="PTHR24416:SF611">
    <property type="entry name" value="TYROSINE-PROTEIN KINASE TRANSMEMBRANE RECEPTOR ROR"/>
    <property type="match status" value="1"/>
</dbReference>
<keyword evidence="3" id="KW-1185">Reference proteome</keyword>
<dbReference type="PROSITE" id="PS50011">
    <property type="entry name" value="PROTEIN_KINASE_DOM"/>
    <property type="match status" value="1"/>
</dbReference>
<evidence type="ECO:0000313" key="3">
    <source>
        <dbReference type="Proteomes" id="UP000544331"/>
    </source>
</evidence>
<evidence type="ECO:0000313" key="2">
    <source>
        <dbReference type="EMBL" id="KAF5723961.1"/>
    </source>
</evidence>
<dbReference type="GO" id="GO:0043235">
    <property type="term" value="C:receptor complex"/>
    <property type="evidence" value="ECO:0007669"/>
    <property type="project" value="TreeGrafter"/>
</dbReference>
<gene>
    <name evidence="2" type="ORF">FMUND_1282</name>
</gene>
<protein>
    <submittedName>
        <fullName evidence="2">TKL kinase</fullName>
    </submittedName>
</protein>
<dbReference type="PANTHER" id="PTHR24416">
    <property type="entry name" value="TYROSINE-PROTEIN KINASE RECEPTOR"/>
    <property type="match status" value="1"/>
</dbReference>
<dbReference type="Pfam" id="PF07714">
    <property type="entry name" value="PK_Tyr_Ser-Thr"/>
    <property type="match status" value="1"/>
</dbReference>
<dbReference type="GO" id="GO:0007169">
    <property type="term" value="P:cell surface receptor protein tyrosine kinase signaling pathway"/>
    <property type="evidence" value="ECO:0007669"/>
    <property type="project" value="TreeGrafter"/>
</dbReference>
<dbReference type="InterPro" id="IPR001245">
    <property type="entry name" value="Ser-Thr/Tyr_kinase_cat_dom"/>
</dbReference>